<keyword evidence="6 7" id="KW-0472">Membrane</keyword>
<keyword evidence="4" id="KW-0249">Electron transport</keyword>
<feature type="transmembrane region" description="Helical" evidence="7">
    <location>
        <begin position="64"/>
        <end position="87"/>
    </location>
</feature>
<dbReference type="GO" id="GO:0016491">
    <property type="term" value="F:oxidoreductase activity"/>
    <property type="evidence" value="ECO:0007669"/>
    <property type="project" value="InterPro"/>
</dbReference>
<feature type="non-terminal residue" evidence="9">
    <location>
        <position position="1"/>
    </location>
</feature>
<keyword evidence="5 7" id="KW-1133">Transmembrane helix</keyword>
<evidence type="ECO:0000259" key="8">
    <source>
        <dbReference type="Pfam" id="PF00032"/>
    </source>
</evidence>
<feature type="domain" description="Cytochrome b/b6 C-terminal region profile" evidence="8">
    <location>
        <begin position="2"/>
        <end position="66"/>
    </location>
</feature>
<dbReference type="SUPFAM" id="SSF81648">
    <property type="entry name" value="a domain/subunit of cytochrome bc1 complex (Ubiquinol-cytochrome c reductase)"/>
    <property type="match status" value="1"/>
</dbReference>
<reference evidence="9" key="1">
    <citation type="journal article" date="2014" name="PLoS ONE">
        <title>Transcriptome-Based Identification of ABC Transporters in the Western Tarnished Plant Bug Lygus hesperus.</title>
        <authorList>
            <person name="Hull J.J."/>
            <person name="Chaney K."/>
            <person name="Geib S.M."/>
            <person name="Fabrick J.A."/>
            <person name="Brent C.S."/>
            <person name="Walsh D."/>
            <person name="Lavine L.C."/>
        </authorList>
    </citation>
    <scope>NUCLEOTIDE SEQUENCE</scope>
</reference>
<dbReference type="GO" id="GO:0009055">
    <property type="term" value="F:electron transfer activity"/>
    <property type="evidence" value="ECO:0007669"/>
    <property type="project" value="InterPro"/>
</dbReference>
<protein>
    <submittedName>
        <fullName evidence="9">Cytochrome b</fullName>
    </submittedName>
</protein>
<sequence>ALAIIFAIVCFAFLPALRVLMPGNQGVPARSVRLWAFNFILLGFLGACPAEYPYNVISAICTFFYFGLLFAPIFVAHFINFLNYTIYTSTLVQQSSNNQFSGNALQGSARRRYRRSLASRKASNTNQTAVNVTITNPSKKAVNVDC</sequence>
<dbReference type="AlphaFoldDB" id="A0A0A9Z8G0"/>
<keyword evidence="2" id="KW-0813">Transport</keyword>
<evidence type="ECO:0000313" key="9">
    <source>
        <dbReference type="EMBL" id="JAG41552.1"/>
    </source>
</evidence>
<evidence type="ECO:0000256" key="2">
    <source>
        <dbReference type="ARBA" id="ARBA00022448"/>
    </source>
</evidence>
<evidence type="ECO:0000256" key="1">
    <source>
        <dbReference type="ARBA" id="ARBA00004141"/>
    </source>
</evidence>
<dbReference type="EMBL" id="GBHO01002052">
    <property type="protein sequence ID" value="JAG41552.1"/>
    <property type="molecule type" value="Transcribed_RNA"/>
</dbReference>
<proteinExistence type="predicted"/>
<evidence type="ECO:0000256" key="7">
    <source>
        <dbReference type="SAM" id="Phobius"/>
    </source>
</evidence>
<accession>A0A0A9Z8G0</accession>
<evidence type="ECO:0000256" key="6">
    <source>
        <dbReference type="ARBA" id="ARBA00023136"/>
    </source>
</evidence>
<dbReference type="GO" id="GO:0016020">
    <property type="term" value="C:membrane"/>
    <property type="evidence" value="ECO:0007669"/>
    <property type="project" value="UniProtKB-SubCell"/>
</dbReference>
<dbReference type="Pfam" id="PF00032">
    <property type="entry name" value="Cytochrom_B_C"/>
    <property type="match status" value="1"/>
</dbReference>
<name>A0A0A9Z8G0_LYGHE</name>
<dbReference type="InterPro" id="IPR005798">
    <property type="entry name" value="Cyt_b/b6_C"/>
</dbReference>
<gene>
    <name evidence="9" type="primary">mt:Cyt-b</name>
    <name evidence="9" type="ORF">CM83_5137</name>
</gene>
<comment type="subcellular location">
    <subcellularLocation>
        <location evidence="1">Membrane</location>
        <topology evidence="1">Multi-pass membrane protein</topology>
    </subcellularLocation>
</comment>
<evidence type="ECO:0000256" key="5">
    <source>
        <dbReference type="ARBA" id="ARBA00022989"/>
    </source>
</evidence>
<dbReference type="InterPro" id="IPR036150">
    <property type="entry name" value="Cyt_b/b6_C_sf"/>
</dbReference>
<organism evidence="9">
    <name type="scientific">Lygus hesperus</name>
    <name type="common">Western plant bug</name>
    <dbReference type="NCBI Taxonomy" id="30085"/>
    <lineage>
        <taxon>Eukaryota</taxon>
        <taxon>Metazoa</taxon>
        <taxon>Ecdysozoa</taxon>
        <taxon>Arthropoda</taxon>
        <taxon>Hexapoda</taxon>
        <taxon>Insecta</taxon>
        <taxon>Pterygota</taxon>
        <taxon>Neoptera</taxon>
        <taxon>Paraneoptera</taxon>
        <taxon>Hemiptera</taxon>
        <taxon>Heteroptera</taxon>
        <taxon>Panheteroptera</taxon>
        <taxon>Cimicomorpha</taxon>
        <taxon>Miridae</taxon>
        <taxon>Mirini</taxon>
        <taxon>Lygus</taxon>
    </lineage>
</organism>
<feature type="transmembrane region" description="Helical" evidence="7">
    <location>
        <begin position="34"/>
        <end position="52"/>
    </location>
</feature>
<evidence type="ECO:0000256" key="3">
    <source>
        <dbReference type="ARBA" id="ARBA00022692"/>
    </source>
</evidence>
<evidence type="ECO:0000256" key="4">
    <source>
        <dbReference type="ARBA" id="ARBA00022982"/>
    </source>
</evidence>
<reference evidence="9" key="2">
    <citation type="submission" date="2014-07" db="EMBL/GenBank/DDBJ databases">
        <authorList>
            <person name="Hull J."/>
        </authorList>
    </citation>
    <scope>NUCLEOTIDE SEQUENCE</scope>
</reference>
<keyword evidence="3 7" id="KW-0812">Transmembrane</keyword>